<organism evidence="2 3">
    <name type="scientific">Linum tenue</name>
    <dbReference type="NCBI Taxonomy" id="586396"/>
    <lineage>
        <taxon>Eukaryota</taxon>
        <taxon>Viridiplantae</taxon>
        <taxon>Streptophyta</taxon>
        <taxon>Embryophyta</taxon>
        <taxon>Tracheophyta</taxon>
        <taxon>Spermatophyta</taxon>
        <taxon>Magnoliopsida</taxon>
        <taxon>eudicotyledons</taxon>
        <taxon>Gunneridae</taxon>
        <taxon>Pentapetalae</taxon>
        <taxon>rosids</taxon>
        <taxon>fabids</taxon>
        <taxon>Malpighiales</taxon>
        <taxon>Linaceae</taxon>
        <taxon>Linum</taxon>
    </lineage>
</organism>
<keyword evidence="3" id="KW-1185">Reference proteome</keyword>
<dbReference type="AlphaFoldDB" id="A0AAV0S6L8"/>
<gene>
    <name evidence="1" type="ORF">LITE_LOCUS51788</name>
    <name evidence="2" type="ORF">LITE_LOCUS51794</name>
</gene>
<evidence type="ECO:0000313" key="1">
    <source>
        <dbReference type="EMBL" id="CAI0628862.1"/>
    </source>
</evidence>
<accession>A0AAV0S6L8</accession>
<dbReference type="EMBL" id="CAMGYJ010000011">
    <property type="protein sequence ID" value="CAI0628862.1"/>
    <property type="molecule type" value="Genomic_DNA"/>
</dbReference>
<proteinExistence type="predicted"/>
<dbReference type="Proteomes" id="UP001154282">
    <property type="component" value="Unassembled WGS sequence"/>
</dbReference>
<comment type="caution">
    <text evidence="2">The sequence shown here is derived from an EMBL/GenBank/DDBJ whole genome shotgun (WGS) entry which is preliminary data.</text>
</comment>
<name>A0AAV0S6L8_9ROSI</name>
<feature type="non-terminal residue" evidence="2">
    <location>
        <position position="1"/>
    </location>
</feature>
<protein>
    <submittedName>
        <fullName evidence="2">Uncharacterized protein</fullName>
    </submittedName>
</protein>
<reference evidence="2" key="1">
    <citation type="submission" date="2022-08" db="EMBL/GenBank/DDBJ databases">
        <authorList>
            <person name="Gutierrez-Valencia J."/>
        </authorList>
    </citation>
    <scope>NUCLEOTIDE SEQUENCE</scope>
</reference>
<evidence type="ECO:0000313" key="3">
    <source>
        <dbReference type="Proteomes" id="UP001154282"/>
    </source>
</evidence>
<evidence type="ECO:0000313" key="2">
    <source>
        <dbReference type="EMBL" id="CAI0628879.1"/>
    </source>
</evidence>
<sequence length="90" mass="9983">ISLSLSLISSSTCVSSHISSRSTSRYNSKCEDISMVMGCMVLLASGRGTDLQSQFWLFLTCSNLMFEIVGGLIRFHQFWLLLTYSNSSSI</sequence>
<dbReference type="EMBL" id="CAMGYJ010000011">
    <property type="protein sequence ID" value="CAI0628879.1"/>
    <property type="molecule type" value="Genomic_DNA"/>
</dbReference>